<sequence>MSSARRRALITGSAGQDGSYLAEQLLADGYAVHGLVRPRPDGSVVRPEFVPDAVVLHGGDVTDHAATAALVAEVNPDEVYNLAAISSVARSWTEPDLVRAVNGDAAIALLDACVAVGARFVQASSAEIFGAPTQNPQTEDTPLAPTNPYGEAKAAAHEAVQAARATGKFAVNAVLYNHESPRRPNTFVTRKITQTVAAIARGEADELVLGTTSVRRDWGWAPDHVDAMVRAARHDVAQDYVVATGVGHSVHDLAAAAFAHVGISDWERFLRIDQAYVRPNDAPVLLGDASRARLDLGWVPTRTFEEMVAEMVDADLG</sequence>
<protein>
    <recommendedName>
        <fullName evidence="3">GDP-mannose 4,6-dehydratase</fullName>
        <ecNumber evidence="3">4.2.1.47</ecNumber>
    </recommendedName>
</protein>
<evidence type="ECO:0000259" key="5">
    <source>
        <dbReference type="Pfam" id="PF16363"/>
    </source>
</evidence>
<proteinExistence type="inferred from homology"/>
<dbReference type="Pfam" id="PF16363">
    <property type="entry name" value="GDP_Man_Dehyd"/>
    <property type="match status" value="1"/>
</dbReference>
<dbReference type="Proteomes" id="UP001596098">
    <property type="component" value="Unassembled WGS sequence"/>
</dbReference>
<dbReference type="InterPro" id="IPR016040">
    <property type="entry name" value="NAD(P)-bd_dom"/>
</dbReference>
<dbReference type="InterPro" id="IPR006368">
    <property type="entry name" value="GDP_Man_deHydtase"/>
</dbReference>
<evidence type="ECO:0000256" key="3">
    <source>
        <dbReference type="ARBA" id="ARBA00011989"/>
    </source>
</evidence>
<dbReference type="GO" id="GO:0008446">
    <property type="term" value="F:GDP-mannose 4,6-dehydratase activity"/>
    <property type="evidence" value="ECO:0007669"/>
    <property type="project" value="UniProtKB-EC"/>
</dbReference>
<organism evidence="6 7">
    <name type="scientific">Nocardioides yefusunii</name>
    <dbReference type="NCBI Taxonomy" id="2500546"/>
    <lineage>
        <taxon>Bacteria</taxon>
        <taxon>Bacillati</taxon>
        <taxon>Actinomycetota</taxon>
        <taxon>Actinomycetes</taxon>
        <taxon>Propionibacteriales</taxon>
        <taxon>Nocardioidaceae</taxon>
        <taxon>Nocardioides</taxon>
    </lineage>
</organism>
<comment type="cofactor">
    <cofactor evidence="1">
        <name>NADP(+)</name>
        <dbReference type="ChEBI" id="CHEBI:58349"/>
    </cofactor>
</comment>
<dbReference type="PANTHER" id="PTHR43715:SF1">
    <property type="entry name" value="GDP-MANNOSE 4,6 DEHYDRATASE"/>
    <property type="match status" value="1"/>
</dbReference>
<dbReference type="EMBL" id="JBHSQI010000002">
    <property type="protein sequence ID" value="MFC6152880.1"/>
    <property type="molecule type" value="Genomic_DNA"/>
</dbReference>
<gene>
    <name evidence="6" type="ORF">ACFPWU_04255</name>
</gene>
<reference evidence="7" key="1">
    <citation type="journal article" date="2019" name="Int. J. Syst. Evol. Microbiol.">
        <title>The Global Catalogue of Microorganisms (GCM) 10K type strain sequencing project: providing services to taxonomists for standard genome sequencing and annotation.</title>
        <authorList>
            <consortium name="The Broad Institute Genomics Platform"/>
            <consortium name="The Broad Institute Genome Sequencing Center for Infectious Disease"/>
            <person name="Wu L."/>
            <person name="Ma J."/>
        </authorList>
    </citation>
    <scope>NUCLEOTIDE SEQUENCE [LARGE SCALE GENOMIC DNA]</scope>
    <source>
        <strain evidence="7">DFY28</strain>
    </source>
</reference>
<feature type="domain" description="NAD(P)-binding" evidence="5">
    <location>
        <begin position="9"/>
        <end position="311"/>
    </location>
</feature>
<evidence type="ECO:0000256" key="4">
    <source>
        <dbReference type="ARBA" id="ARBA00023239"/>
    </source>
</evidence>
<accession>A0ABW1QX37</accession>
<evidence type="ECO:0000313" key="6">
    <source>
        <dbReference type="EMBL" id="MFC6152880.1"/>
    </source>
</evidence>
<keyword evidence="7" id="KW-1185">Reference proteome</keyword>
<name>A0ABW1QX37_9ACTN</name>
<dbReference type="EC" id="4.2.1.47" evidence="3"/>
<dbReference type="Gene3D" id="3.40.50.720">
    <property type="entry name" value="NAD(P)-binding Rossmann-like Domain"/>
    <property type="match status" value="1"/>
</dbReference>
<evidence type="ECO:0000256" key="1">
    <source>
        <dbReference type="ARBA" id="ARBA00001937"/>
    </source>
</evidence>
<dbReference type="PANTHER" id="PTHR43715">
    <property type="entry name" value="GDP-MANNOSE 4,6-DEHYDRATASE"/>
    <property type="match status" value="1"/>
</dbReference>
<evidence type="ECO:0000313" key="7">
    <source>
        <dbReference type="Proteomes" id="UP001596098"/>
    </source>
</evidence>
<comment type="caution">
    <text evidence="6">The sequence shown here is derived from an EMBL/GenBank/DDBJ whole genome shotgun (WGS) entry which is preliminary data.</text>
</comment>
<evidence type="ECO:0000256" key="2">
    <source>
        <dbReference type="ARBA" id="ARBA00009263"/>
    </source>
</evidence>
<keyword evidence="4 6" id="KW-0456">Lyase</keyword>
<dbReference type="CDD" id="cd05260">
    <property type="entry name" value="GDP_MD_SDR_e"/>
    <property type="match status" value="1"/>
</dbReference>
<comment type="similarity">
    <text evidence="2">Belongs to the NAD(P)-dependent epimerase/dehydratase family. GDP-mannose 4,6-dehydratase subfamily.</text>
</comment>
<dbReference type="SUPFAM" id="SSF51735">
    <property type="entry name" value="NAD(P)-binding Rossmann-fold domains"/>
    <property type="match status" value="1"/>
</dbReference>
<dbReference type="RefSeq" id="WP_128219492.1">
    <property type="nucleotide sequence ID" value="NZ_CP034929.1"/>
</dbReference>
<dbReference type="Gene3D" id="3.90.25.10">
    <property type="entry name" value="UDP-galactose 4-epimerase, domain 1"/>
    <property type="match status" value="1"/>
</dbReference>
<dbReference type="InterPro" id="IPR036291">
    <property type="entry name" value="NAD(P)-bd_dom_sf"/>
</dbReference>